<keyword evidence="4" id="KW-1185">Reference proteome</keyword>
<sequence length="746" mass="81020">MPAGPVVSGGPDGPGGGALRTDGVDASWDQGRDAMPLEVGDALARAVRRQWQEAARQRKLQQEIPVRWHRTRRPVAGEGVVWGDPDRPRLVRSVPNVAALGDGAVREGGIPELLSVYGGVASGRVVVLGAPGAGKSDAALLTVLRALDHRDTLREGTRRAQCPVPVLLSIVGWDGRRLDDWLAARLADDYRVGRKQAEELIEGGWISLFLDSFDEMADDLRCAALREIDRAAYRVVIFSRPDEFEAAVADGHLLGAVALELSPVPTADAVAFLRTMPGLAPWQRLIAHLENEPDSTLSQTLSTPLILTLLRDAFPPRRLTDLDDMLAGRFVSRHEVEEYLLGRLVKIRYRPGSSASRPAYEPRNAERWLGYVAGRMNKQETYDHGRPASGRTYSLDWRRLHYWASPWPRIAVTALTGALLGASGCVLAYGPGRHIAWDGFRGIEFGAVYGSIVGISFGAGAGALAELRDPVPRWRERLHVQDAPHRRRFHPATGILVAIAVTVMALPDLTNPVSWTVAIAAGLLTGALAGFAATRIPAAPGWTGWSRWRGLHSWPVLAPAGLAGTCVALSFWQDHGTPDRGLPIGIVSMLTVGIVGVVVVAARPASLAEPVTDPYTSWRQDRNFALVTGTIFGFCISLALGVNQVIGATSEGAAADGPDWGTLPFIVIGFGLPFAYAGGIAISDHWRTSLLFLQLRLRGDFPLRGMRFLKDAYDHRIFRAEGASYQFRHALLQDKLARDREHAPPL</sequence>
<dbReference type="KEGG" id="sauh:SU9_018370"/>
<keyword evidence="2" id="KW-1133">Transmembrane helix</keyword>
<feature type="region of interest" description="Disordered" evidence="1">
    <location>
        <begin position="1"/>
        <end position="29"/>
    </location>
</feature>
<name>A0A8B1NQN4_9ACTN</name>
<reference evidence="3" key="2">
    <citation type="submission" date="2021-04" db="EMBL/GenBank/DDBJ databases">
        <authorList>
            <person name="Wen M.-L."/>
            <person name="Han X.-L."/>
            <person name="Xiong J."/>
        </authorList>
    </citation>
    <scope>NUCLEOTIDE SEQUENCE</scope>
    <source>
        <strain evidence="3">AGR0001</strain>
    </source>
</reference>
<keyword evidence="2" id="KW-0472">Membrane</keyword>
<protein>
    <recommendedName>
        <fullName evidence="5">NACHT domain-containing protein</fullName>
    </recommendedName>
</protein>
<dbReference type="EMBL" id="CP072931">
    <property type="protein sequence ID" value="QTZ93197.1"/>
    <property type="molecule type" value="Genomic_DNA"/>
</dbReference>
<feature type="transmembrane region" description="Helical" evidence="2">
    <location>
        <begin position="623"/>
        <end position="642"/>
    </location>
</feature>
<gene>
    <name evidence="3" type="ORF">SU9_018370</name>
</gene>
<proteinExistence type="predicted"/>
<feature type="transmembrane region" description="Helical" evidence="2">
    <location>
        <begin position="584"/>
        <end position="602"/>
    </location>
</feature>
<dbReference type="RefSeq" id="WP_144044203.1">
    <property type="nucleotide sequence ID" value="NZ_CP072931.1"/>
</dbReference>
<evidence type="ECO:0000313" key="3">
    <source>
        <dbReference type="EMBL" id="QTZ93197.1"/>
    </source>
</evidence>
<feature type="transmembrane region" description="Helical" evidence="2">
    <location>
        <begin position="449"/>
        <end position="467"/>
    </location>
</feature>
<feature type="transmembrane region" description="Helical" evidence="2">
    <location>
        <begin position="488"/>
        <end position="507"/>
    </location>
</feature>
<dbReference type="AlphaFoldDB" id="A0A8B1NQN4"/>
<evidence type="ECO:0000256" key="2">
    <source>
        <dbReference type="SAM" id="Phobius"/>
    </source>
</evidence>
<dbReference type="OrthoDB" id="419058at2"/>
<dbReference type="Proteomes" id="UP000009036">
    <property type="component" value="Chromosome"/>
</dbReference>
<accession>A0A8B1NQN4</accession>
<feature type="transmembrane region" description="Helical" evidence="2">
    <location>
        <begin position="662"/>
        <end position="682"/>
    </location>
</feature>
<evidence type="ECO:0000256" key="1">
    <source>
        <dbReference type="SAM" id="MobiDB-lite"/>
    </source>
</evidence>
<evidence type="ECO:0000313" key="4">
    <source>
        <dbReference type="Proteomes" id="UP000009036"/>
    </source>
</evidence>
<evidence type="ECO:0008006" key="5">
    <source>
        <dbReference type="Google" id="ProtNLM"/>
    </source>
</evidence>
<reference evidence="3" key="1">
    <citation type="journal article" date="2012" name="J. Bacteriol.">
        <title>Genome Sequence of Streptomyces auratus Strain AGR0001, a Phoslactomycin-Producing Actinomycete.</title>
        <authorList>
            <person name="Han X."/>
            <person name="Li M."/>
            <person name="Ding Z."/>
            <person name="Zhao J."/>
            <person name="Ji K."/>
            <person name="Wen M."/>
            <person name="Lu T."/>
        </authorList>
    </citation>
    <scope>NUCLEOTIDE SEQUENCE</scope>
    <source>
        <strain evidence="3">AGR0001</strain>
    </source>
</reference>
<feature type="transmembrane region" description="Helical" evidence="2">
    <location>
        <begin position="554"/>
        <end position="572"/>
    </location>
</feature>
<organism evidence="3 4">
    <name type="scientific">Streptomyces auratus AGR0001</name>
    <dbReference type="NCBI Taxonomy" id="1160718"/>
    <lineage>
        <taxon>Bacteria</taxon>
        <taxon>Bacillati</taxon>
        <taxon>Actinomycetota</taxon>
        <taxon>Actinomycetes</taxon>
        <taxon>Kitasatosporales</taxon>
        <taxon>Streptomycetaceae</taxon>
        <taxon>Streptomyces</taxon>
    </lineage>
</organism>
<keyword evidence="2" id="KW-0812">Transmembrane</keyword>
<feature type="transmembrane region" description="Helical" evidence="2">
    <location>
        <begin position="513"/>
        <end position="533"/>
    </location>
</feature>